<accession>A0ABR1T1U8</accession>
<comment type="caution">
    <text evidence="2">The sequence shown here is derived from an EMBL/GenBank/DDBJ whole genome shotgun (WGS) entry which is preliminary data.</text>
</comment>
<dbReference type="EMBL" id="JAQQWK010000006">
    <property type="protein sequence ID" value="KAK8039920.1"/>
    <property type="molecule type" value="Genomic_DNA"/>
</dbReference>
<reference evidence="2 3" key="1">
    <citation type="submission" date="2023-01" db="EMBL/GenBank/DDBJ databases">
        <title>Analysis of 21 Apiospora genomes using comparative genomics revels a genus with tremendous synthesis potential of carbohydrate active enzymes and secondary metabolites.</title>
        <authorList>
            <person name="Sorensen T."/>
        </authorList>
    </citation>
    <scope>NUCLEOTIDE SEQUENCE [LARGE SCALE GENOMIC DNA]</scope>
    <source>
        <strain evidence="2 3">CBS 33761</strain>
    </source>
</reference>
<evidence type="ECO:0000313" key="3">
    <source>
        <dbReference type="Proteomes" id="UP001444661"/>
    </source>
</evidence>
<organism evidence="2 3">
    <name type="scientific">Apiospora rasikravindrae</name>
    <dbReference type="NCBI Taxonomy" id="990691"/>
    <lineage>
        <taxon>Eukaryota</taxon>
        <taxon>Fungi</taxon>
        <taxon>Dikarya</taxon>
        <taxon>Ascomycota</taxon>
        <taxon>Pezizomycotina</taxon>
        <taxon>Sordariomycetes</taxon>
        <taxon>Xylariomycetidae</taxon>
        <taxon>Amphisphaeriales</taxon>
        <taxon>Apiosporaceae</taxon>
        <taxon>Apiospora</taxon>
    </lineage>
</organism>
<feature type="compositionally biased region" description="Polar residues" evidence="1">
    <location>
        <begin position="46"/>
        <end position="56"/>
    </location>
</feature>
<name>A0ABR1T1U8_9PEZI</name>
<keyword evidence="3" id="KW-1185">Reference proteome</keyword>
<proteinExistence type="predicted"/>
<evidence type="ECO:0000313" key="2">
    <source>
        <dbReference type="EMBL" id="KAK8039920.1"/>
    </source>
</evidence>
<protein>
    <submittedName>
        <fullName evidence="2">Uncharacterized protein</fullName>
    </submittedName>
</protein>
<sequence length="63" mass="6710">MVHISEANLSPSLAPISVGLELPKTAKWIRGIHSKVVVSDGAFLSDTANGQRNSKGTQEDRPP</sequence>
<dbReference type="Proteomes" id="UP001444661">
    <property type="component" value="Unassembled WGS sequence"/>
</dbReference>
<gene>
    <name evidence="2" type="ORF">PG993_008331</name>
</gene>
<feature type="region of interest" description="Disordered" evidence="1">
    <location>
        <begin position="43"/>
        <end position="63"/>
    </location>
</feature>
<evidence type="ECO:0000256" key="1">
    <source>
        <dbReference type="SAM" id="MobiDB-lite"/>
    </source>
</evidence>